<dbReference type="EMBL" id="JAEVFJ010000015">
    <property type="protein sequence ID" value="KAH8100543.1"/>
    <property type="molecule type" value="Genomic_DNA"/>
</dbReference>
<protein>
    <submittedName>
        <fullName evidence="2">Urb2/Npa2 family-domain-containing protein</fullName>
    </submittedName>
</protein>
<sequence>MSSAPATSSVAQKNPHSAAATNHLATHNALEFVRALKAPTDPPVLPGPSKIDIAEAAWNNNAFYMPNKAETIVEWILTRLLKDRAKDPSVNPILDVRYWSLLENVLFAQADIQLRDKAWLVPLLNRIPIAPIAVSLVSLCSQHAVETSIDLEAKGCQCLFFLWPLAVPKFNSESLLECYGAFLVYFASLGARRRSSESLVKLSSLVVATYRSSLVNTANKKKLYTTFTQTHLRHWLECSADVLSVPEKSERYEAGIETLFNVDTLRSVQEVHAANTFEKALANLISTQPDIVLQSLPRLFRSHGQTQIKYRAALYGQGSKQTTGSTTEQARSASMGFLTLCESLLSQVPENEAVWTARVSLLRIVDQEGLLSRSDEDSAAVLRRIGESAVLSLGSAKQEDHGFVKALLSALTTLTHIDYDLVPFGLTRVLPLLVTVPSSVQHSGTYLQQLLEYHAKTRTLDIYVTASFHAFTSLSSVDNRTLYISALSGPLLHHTHLESISRSARTYFTPGQVLETAQSIIRRLKDLLEEWENVHTEGIVRPKKKRKLDSPSDSAVLTMVKFVLVARFSAAVLASLPLHFLLPDVQSAVRNTIQEALDTLSSKLRTAFKAVEKSDGDSWGWQLLIIAILSLRYALANTSDLRLSLESGDKTISKMLSCVKASHVFPELRVEILRFLLYNTDQGRCEADPVFNQVIACLYGDVAPHEATWTGRLHQLDQDGNGSCLSLAVLHLLCSRWLPMFNQLASDDHIHSFTKSILSGRYLERTSAGSGKSLTCATELQQILQDAQFWELNRLRESLLAHISAETSSWDSYDLNSILKKPSPTPKRPPAQSFNTLRTSFEVILYTPQECLSRESRNELLRRAMTADLIMKIDHDWILLVHLREFIRRTTSESGVEHPYVAPYLFHLMRSQFSSRNQQLESLTQELIRIHISAVVTAAVRQKTEDMGCLLQEFLEAAASATVEPSTAGVRYPASLMTFFNVLVNGHMASHFTEDTVQTLRQLQERLFTLLLPQVNTRGGKFNSTSGFSILSLWWSLLSLRRWLFVDTSQTPLVSTGLASQILSTGLDTVATDVYPSILAIALEELHLQLPDRQAHLDFIVAVYLSFSHTVEARTQLDSTLSKSSRRLQAQDFEHILGAVADGLGDGILSAEDLTGLIRLSGLLLQSAPEGTLKVVQKHTAQCLAIIANRPLFVVDTALTLKTLEFISRHFNERPAAIRSIDVSTLWSFLSHCLSGSTSHTNTTSTAIFQEIVSVISALVRLRRDLILPTLPLLGHALHKLVLILRTLTPNLGATQSKLVSDTLPMWVNATDAVTPEESKALARLLTTLATKSLIRTHHSVETKKADSLARPFSKHAAHVLVAYLAALNDPLCVMSSAIRKELEPGLFALCEIMGEQNRDALMVTLNAGEKAVMKGLWRAYEKQRYIGKG</sequence>
<dbReference type="GO" id="GO:0042254">
    <property type="term" value="P:ribosome biogenesis"/>
    <property type="evidence" value="ECO:0007669"/>
    <property type="project" value="TreeGrafter"/>
</dbReference>
<dbReference type="GO" id="GO:0005730">
    <property type="term" value="C:nucleolus"/>
    <property type="evidence" value="ECO:0007669"/>
    <property type="project" value="TreeGrafter"/>
</dbReference>
<evidence type="ECO:0000259" key="1">
    <source>
        <dbReference type="Pfam" id="PF10441"/>
    </source>
</evidence>
<comment type="caution">
    <text evidence="2">The sequence shown here is derived from an EMBL/GenBank/DDBJ whole genome shotgun (WGS) entry which is preliminary data.</text>
</comment>
<feature type="domain" description="Nucleolar 27S pre-rRNA processing Urb2/Npa2 C-terminal" evidence="1">
    <location>
        <begin position="1202"/>
        <end position="1428"/>
    </location>
</feature>
<accession>A0A8K0UP87</accession>
<proteinExistence type="predicted"/>
<dbReference type="PANTHER" id="PTHR15682">
    <property type="entry name" value="UNHEALTHY RIBOSOME BIOGENESIS PROTEIN 2 HOMOLOG"/>
    <property type="match status" value="1"/>
</dbReference>
<dbReference type="Proteomes" id="UP000813824">
    <property type="component" value="Unassembled WGS sequence"/>
</dbReference>
<dbReference type="OrthoDB" id="160374at2759"/>
<dbReference type="Pfam" id="PF10441">
    <property type="entry name" value="Urb2"/>
    <property type="match status" value="1"/>
</dbReference>
<dbReference type="PANTHER" id="PTHR15682:SF2">
    <property type="entry name" value="UNHEALTHY RIBOSOME BIOGENESIS PROTEIN 2 HOMOLOG"/>
    <property type="match status" value="1"/>
</dbReference>
<name>A0A8K0UP87_9AGAR</name>
<evidence type="ECO:0000313" key="2">
    <source>
        <dbReference type="EMBL" id="KAH8100543.1"/>
    </source>
</evidence>
<reference evidence="2" key="1">
    <citation type="journal article" date="2021" name="New Phytol.">
        <title>Evolutionary innovations through gain and loss of genes in the ectomycorrhizal Boletales.</title>
        <authorList>
            <person name="Wu G."/>
            <person name="Miyauchi S."/>
            <person name="Morin E."/>
            <person name="Kuo A."/>
            <person name="Drula E."/>
            <person name="Varga T."/>
            <person name="Kohler A."/>
            <person name="Feng B."/>
            <person name="Cao Y."/>
            <person name="Lipzen A."/>
            <person name="Daum C."/>
            <person name="Hundley H."/>
            <person name="Pangilinan J."/>
            <person name="Johnson J."/>
            <person name="Barry K."/>
            <person name="LaButti K."/>
            <person name="Ng V."/>
            <person name="Ahrendt S."/>
            <person name="Min B."/>
            <person name="Choi I.G."/>
            <person name="Park H."/>
            <person name="Plett J.M."/>
            <person name="Magnuson J."/>
            <person name="Spatafora J.W."/>
            <person name="Nagy L.G."/>
            <person name="Henrissat B."/>
            <person name="Grigoriev I.V."/>
            <person name="Yang Z.L."/>
            <person name="Xu J."/>
            <person name="Martin F.M."/>
        </authorList>
    </citation>
    <scope>NUCLEOTIDE SEQUENCE</scope>
    <source>
        <strain evidence="2">KKN 215</strain>
    </source>
</reference>
<organism evidence="2 3">
    <name type="scientific">Cristinia sonorae</name>
    <dbReference type="NCBI Taxonomy" id="1940300"/>
    <lineage>
        <taxon>Eukaryota</taxon>
        <taxon>Fungi</taxon>
        <taxon>Dikarya</taxon>
        <taxon>Basidiomycota</taxon>
        <taxon>Agaricomycotina</taxon>
        <taxon>Agaricomycetes</taxon>
        <taxon>Agaricomycetidae</taxon>
        <taxon>Agaricales</taxon>
        <taxon>Pleurotineae</taxon>
        <taxon>Stephanosporaceae</taxon>
        <taxon>Cristinia</taxon>
    </lineage>
</organism>
<evidence type="ECO:0000313" key="3">
    <source>
        <dbReference type="Proteomes" id="UP000813824"/>
    </source>
</evidence>
<keyword evidence="3" id="KW-1185">Reference proteome</keyword>
<gene>
    <name evidence="2" type="ORF">BXZ70DRAFT_1022529</name>
</gene>
<dbReference type="InterPro" id="IPR018849">
    <property type="entry name" value="Urb2/Npa2_C"/>
</dbReference>
<dbReference type="InterPro" id="IPR052609">
    <property type="entry name" value="Ribosome_Biogenesis_Reg"/>
</dbReference>